<keyword evidence="2" id="KW-1003">Cell membrane</keyword>
<keyword evidence="5 7" id="KW-0472">Membrane</keyword>
<dbReference type="RefSeq" id="WP_284282429.1">
    <property type="nucleotide sequence ID" value="NZ_BSOJ01000032.1"/>
</dbReference>
<keyword evidence="10" id="KW-1185">Reference proteome</keyword>
<dbReference type="Proteomes" id="UP001156664">
    <property type="component" value="Unassembled WGS sequence"/>
</dbReference>
<evidence type="ECO:0000256" key="1">
    <source>
        <dbReference type="ARBA" id="ARBA00004651"/>
    </source>
</evidence>
<sequence length="220" mass="24228">MNPHKYTIFLYWLLIASATALAAAIVWDQGLLLKIFILDNTRICAFIAFCFVGGTLLAGWRSLYLSRQAEYLDEIQRNPRRVQFEPGQSICWDYLSHHDPMAKASEGQLLAEVMAEEARGNHQIGWFLAGLMIKLGLLGTVVGFVMMLATLQGISTLDVKDIQGVMAQTTGGMGVAMYTTLVGLVGSILLGLQYILLDRFADGLVARAVRFAHVFNQAKG</sequence>
<proteinExistence type="inferred from homology"/>
<evidence type="ECO:0000313" key="10">
    <source>
        <dbReference type="Proteomes" id="UP001156664"/>
    </source>
</evidence>
<keyword evidence="6" id="KW-0653">Protein transport</keyword>
<feature type="transmembrane region" description="Helical" evidence="7">
    <location>
        <begin position="40"/>
        <end position="60"/>
    </location>
</feature>
<reference evidence="10" key="1">
    <citation type="journal article" date="2019" name="Int. J. Syst. Evol. Microbiol.">
        <title>The Global Catalogue of Microorganisms (GCM) 10K type strain sequencing project: providing services to taxonomists for standard genome sequencing and annotation.</title>
        <authorList>
            <consortium name="The Broad Institute Genomics Platform"/>
            <consortium name="The Broad Institute Genome Sequencing Center for Infectious Disease"/>
            <person name="Wu L."/>
            <person name="Ma J."/>
        </authorList>
    </citation>
    <scope>NUCLEOTIDE SEQUENCE [LARGE SCALE GENOMIC DNA]</scope>
    <source>
        <strain evidence="10">NBRC 105857</strain>
    </source>
</reference>
<dbReference type="Pfam" id="PF01618">
    <property type="entry name" value="MotA_ExbB"/>
    <property type="match status" value="1"/>
</dbReference>
<feature type="transmembrane region" description="Helical" evidence="7">
    <location>
        <begin position="175"/>
        <end position="197"/>
    </location>
</feature>
<accession>A0ABQ5YU77</accession>
<keyword evidence="4 7" id="KW-1133">Transmembrane helix</keyword>
<evidence type="ECO:0000259" key="8">
    <source>
        <dbReference type="Pfam" id="PF01618"/>
    </source>
</evidence>
<dbReference type="EMBL" id="BSOJ01000032">
    <property type="protein sequence ID" value="GLR27597.1"/>
    <property type="molecule type" value="Genomic_DNA"/>
</dbReference>
<gene>
    <name evidence="9" type="ORF">GCM10007875_26880</name>
</gene>
<protein>
    <recommendedName>
        <fullName evidence="8">MotA/TolQ/ExbB proton channel domain-containing protein</fullName>
    </recommendedName>
</protein>
<dbReference type="InterPro" id="IPR002898">
    <property type="entry name" value="MotA_ExbB_proton_chnl"/>
</dbReference>
<keyword evidence="3 7" id="KW-0812">Transmembrane</keyword>
<keyword evidence="6" id="KW-0813">Transport</keyword>
<organism evidence="9 10">
    <name type="scientific">Limnobacter litoralis</name>
    <dbReference type="NCBI Taxonomy" id="481366"/>
    <lineage>
        <taxon>Bacteria</taxon>
        <taxon>Pseudomonadati</taxon>
        <taxon>Pseudomonadota</taxon>
        <taxon>Betaproteobacteria</taxon>
        <taxon>Burkholderiales</taxon>
        <taxon>Burkholderiaceae</taxon>
        <taxon>Limnobacter</taxon>
    </lineage>
</organism>
<evidence type="ECO:0000256" key="4">
    <source>
        <dbReference type="ARBA" id="ARBA00022989"/>
    </source>
</evidence>
<comment type="caution">
    <text evidence="9">The sequence shown here is derived from an EMBL/GenBank/DDBJ whole genome shotgun (WGS) entry which is preliminary data.</text>
</comment>
<evidence type="ECO:0000256" key="7">
    <source>
        <dbReference type="SAM" id="Phobius"/>
    </source>
</evidence>
<feature type="transmembrane region" description="Helical" evidence="7">
    <location>
        <begin position="124"/>
        <end position="155"/>
    </location>
</feature>
<name>A0ABQ5YU77_9BURK</name>
<evidence type="ECO:0000256" key="2">
    <source>
        <dbReference type="ARBA" id="ARBA00022475"/>
    </source>
</evidence>
<feature type="domain" description="MotA/TolQ/ExbB proton channel" evidence="8">
    <location>
        <begin position="118"/>
        <end position="206"/>
    </location>
</feature>
<evidence type="ECO:0000313" key="9">
    <source>
        <dbReference type="EMBL" id="GLR27597.1"/>
    </source>
</evidence>
<comment type="similarity">
    <text evidence="6">Belongs to the exbB/tolQ family.</text>
</comment>
<comment type="subcellular location">
    <subcellularLocation>
        <location evidence="1">Cell membrane</location>
        <topology evidence="1">Multi-pass membrane protein</topology>
    </subcellularLocation>
    <subcellularLocation>
        <location evidence="6">Membrane</location>
        <topology evidence="6">Multi-pass membrane protein</topology>
    </subcellularLocation>
</comment>
<evidence type="ECO:0000256" key="5">
    <source>
        <dbReference type="ARBA" id="ARBA00023136"/>
    </source>
</evidence>
<evidence type="ECO:0000256" key="3">
    <source>
        <dbReference type="ARBA" id="ARBA00022692"/>
    </source>
</evidence>
<evidence type="ECO:0000256" key="6">
    <source>
        <dbReference type="RuleBase" id="RU004057"/>
    </source>
</evidence>